<reference evidence="1" key="1">
    <citation type="submission" date="2022-07" db="EMBL/GenBank/DDBJ databases">
        <title>Phylogenomic reconstructions and comparative analyses of Kickxellomycotina fungi.</title>
        <authorList>
            <person name="Reynolds N.K."/>
            <person name="Stajich J.E."/>
            <person name="Barry K."/>
            <person name="Grigoriev I.V."/>
            <person name="Crous P."/>
            <person name="Smith M.E."/>
        </authorList>
    </citation>
    <scope>NUCLEOTIDE SEQUENCE</scope>
    <source>
        <strain evidence="1">BCRC 34780</strain>
    </source>
</reference>
<dbReference type="EMBL" id="JANBUN010001119">
    <property type="protein sequence ID" value="KAJ2799575.1"/>
    <property type="molecule type" value="Genomic_DNA"/>
</dbReference>
<name>A0ACC1L1K5_9FUNG</name>
<dbReference type="Proteomes" id="UP001140087">
    <property type="component" value="Unassembled WGS sequence"/>
</dbReference>
<gene>
    <name evidence="1" type="ORF">H4R21_003497</name>
</gene>
<protein>
    <submittedName>
        <fullName evidence="1">Uncharacterized protein</fullName>
    </submittedName>
</protein>
<sequence length="113" mass="12605">MVAFVFHCVCVSATMMHRTQPLVRLVPLRNVVWAAGGALAMVLTLALAALLLAFGDARLARVPWYTYALAFAGPLALLPLQDACKLHDRRRWKRQQKLAKLEFKTKLGLHSPL</sequence>
<organism evidence="1 2">
    <name type="scientific">Coemansia helicoidea</name>
    <dbReference type="NCBI Taxonomy" id="1286919"/>
    <lineage>
        <taxon>Eukaryota</taxon>
        <taxon>Fungi</taxon>
        <taxon>Fungi incertae sedis</taxon>
        <taxon>Zoopagomycota</taxon>
        <taxon>Kickxellomycotina</taxon>
        <taxon>Kickxellomycetes</taxon>
        <taxon>Kickxellales</taxon>
        <taxon>Kickxellaceae</taxon>
        <taxon>Coemansia</taxon>
    </lineage>
</organism>
<proteinExistence type="predicted"/>
<evidence type="ECO:0000313" key="2">
    <source>
        <dbReference type="Proteomes" id="UP001140087"/>
    </source>
</evidence>
<evidence type="ECO:0000313" key="1">
    <source>
        <dbReference type="EMBL" id="KAJ2799575.1"/>
    </source>
</evidence>
<accession>A0ACC1L1K5</accession>
<keyword evidence="2" id="KW-1185">Reference proteome</keyword>
<comment type="caution">
    <text evidence="1">The sequence shown here is derived from an EMBL/GenBank/DDBJ whole genome shotgun (WGS) entry which is preliminary data.</text>
</comment>